<evidence type="ECO:0000313" key="2">
    <source>
        <dbReference type="Proteomes" id="UP000244722"/>
    </source>
</evidence>
<gene>
    <name evidence="1" type="ORF">B9Z19DRAFT_1074453</name>
</gene>
<dbReference type="EMBL" id="NESQ01000025">
    <property type="protein sequence ID" value="PUU82586.1"/>
    <property type="molecule type" value="Genomic_DNA"/>
</dbReference>
<reference evidence="1 2" key="1">
    <citation type="submission" date="2017-04" db="EMBL/GenBank/DDBJ databases">
        <title>Draft genome sequence of Tuber borchii Vittad., a whitish edible truffle.</title>
        <authorList>
            <consortium name="DOE Joint Genome Institute"/>
            <person name="Murat C."/>
            <person name="Kuo A."/>
            <person name="Barry K.W."/>
            <person name="Clum A."/>
            <person name="Dockter R.B."/>
            <person name="Fauchery L."/>
            <person name="Iotti M."/>
            <person name="Kohler A."/>
            <person name="Labutti K."/>
            <person name="Lindquist E.A."/>
            <person name="Lipzen A."/>
            <person name="Ohm R.A."/>
            <person name="Wang M."/>
            <person name="Grigoriev I.V."/>
            <person name="Zambonelli A."/>
            <person name="Martin F.M."/>
        </authorList>
    </citation>
    <scope>NUCLEOTIDE SEQUENCE [LARGE SCALE GENOMIC DNA]</scope>
    <source>
        <strain evidence="1 2">Tbo3840</strain>
    </source>
</reference>
<proteinExistence type="predicted"/>
<organism evidence="1 2">
    <name type="scientific">Tuber borchii</name>
    <name type="common">White truffle</name>
    <dbReference type="NCBI Taxonomy" id="42251"/>
    <lineage>
        <taxon>Eukaryota</taxon>
        <taxon>Fungi</taxon>
        <taxon>Dikarya</taxon>
        <taxon>Ascomycota</taxon>
        <taxon>Pezizomycotina</taxon>
        <taxon>Pezizomycetes</taxon>
        <taxon>Pezizales</taxon>
        <taxon>Tuberaceae</taxon>
        <taxon>Tuber</taxon>
    </lineage>
</organism>
<keyword evidence="2" id="KW-1185">Reference proteome</keyword>
<dbReference type="AlphaFoldDB" id="A0A2T7A4A5"/>
<comment type="caution">
    <text evidence="1">The sequence shown here is derived from an EMBL/GenBank/DDBJ whole genome shotgun (WGS) entry which is preliminary data.</text>
</comment>
<sequence length="362" mass="41455">MLETFRRYVLPTLGTNLEHLTLLAVGHGSDFPSNTIWDHYSDGYFHVAPAVFLDEQFFSGFRFEKLKSVEYSADLFTFAWVPSGIQRLCVRHSRTAHPHWWKSLAKHTLRNLEKMEIWYDCNSPMAGGAHSPPPPDDGDTPINFSICFRDLKALVIARNPPRRRYIAHPQESVASMHVREAVVRANANLEEVFLEHVDVETLSTLCTHGGLRSLTVQSTLHRPFQSTQIIKLIGNLQHLAWLHICVQDGLGTAFPTRELFAVLAKHCEKLSWVVMEDRGFAEVPEMKEFYASGTLAPITEEQCEYLSASCRRSNMAQIWVFRLDIWRERNKHWLDVWSGGGGSQAVDRWREACPRSCDRSSF</sequence>
<dbReference type="Proteomes" id="UP000244722">
    <property type="component" value="Unassembled WGS sequence"/>
</dbReference>
<accession>A0A2T7A4A5</accession>
<name>A0A2T7A4A5_TUBBO</name>
<evidence type="ECO:0000313" key="1">
    <source>
        <dbReference type="EMBL" id="PUU82586.1"/>
    </source>
</evidence>
<dbReference type="OrthoDB" id="5373225at2759"/>
<protein>
    <submittedName>
        <fullName evidence="1">Uncharacterized protein</fullName>
    </submittedName>
</protein>